<keyword evidence="2" id="KW-1185">Reference proteome</keyword>
<dbReference type="InParanoid" id="A0A6L2PUC8"/>
<dbReference type="AlphaFoldDB" id="A0A6L2PUC8"/>
<sequence>MAPTCRQLMDPASRHCACKHGTVRSRVFGEQTNYHAQTYSLLAKSYPVQFFPVSNDKKHLNRMHFEDVEDIQNNTMTAVKAKYKFQKCFEGRKKWGNLCIASQGNYFDRDHSATQQ</sequence>
<gene>
    <name evidence="1" type="ORF">Cfor_01165</name>
</gene>
<dbReference type="Proteomes" id="UP000502823">
    <property type="component" value="Unassembled WGS sequence"/>
</dbReference>
<proteinExistence type="predicted"/>
<dbReference type="EMBL" id="BLKM01005966">
    <property type="protein sequence ID" value="GFG35844.1"/>
    <property type="molecule type" value="Genomic_DNA"/>
</dbReference>
<protein>
    <submittedName>
        <fullName evidence="1">Uncharacterized protein</fullName>
    </submittedName>
</protein>
<accession>A0A6L2PUC8</accession>
<evidence type="ECO:0000313" key="2">
    <source>
        <dbReference type="Proteomes" id="UP000502823"/>
    </source>
</evidence>
<evidence type="ECO:0000313" key="1">
    <source>
        <dbReference type="EMBL" id="GFG35844.1"/>
    </source>
</evidence>
<reference evidence="2" key="1">
    <citation type="submission" date="2020-01" db="EMBL/GenBank/DDBJ databases">
        <title>Draft genome sequence of the Termite Coptotermes fromosanus.</title>
        <authorList>
            <person name="Itakura S."/>
            <person name="Yosikawa Y."/>
            <person name="Umezawa K."/>
        </authorList>
    </citation>
    <scope>NUCLEOTIDE SEQUENCE [LARGE SCALE GENOMIC DNA]</scope>
</reference>
<name>A0A6L2PUC8_COPFO</name>
<comment type="caution">
    <text evidence="1">The sequence shown here is derived from an EMBL/GenBank/DDBJ whole genome shotgun (WGS) entry which is preliminary data.</text>
</comment>
<organism evidence="1 2">
    <name type="scientific">Coptotermes formosanus</name>
    <name type="common">Formosan subterranean termite</name>
    <dbReference type="NCBI Taxonomy" id="36987"/>
    <lineage>
        <taxon>Eukaryota</taxon>
        <taxon>Metazoa</taxon>
        <taxon>Ecdysozoa</taxon>
        <taxon>Arthropoda</taxon>
        <taxon>Hexapoda</taxon>
        <taxon>Insecta</taxon>
        <taxon>Pterygota</taxon>
        <taxon>Neoptera</taxon>
        <taxon>Polyneoptera</taxon>
        <taxon>Dictyoptera</taxon>
        <taxon>Blattodea</taxon>
        <taxon>Blattoidea</taxon>
        <taxon>Termitoidae</taxon>
        <taxon>Rhinotermitidae</taxon>
        <taxon>Coptotermes</taxon>
    </lineage>
</organism>